<dbReference type="GO" id="GO:0009295">
    <property type="term" value="C:nucleoid"/>
    <property type="evidence" value="ECO:0007669"/>
    <property type="project" value="UniProtKB-SubCell"/>
</dbReference>
<dbReference type="NCBIfam" id="NF001463">
    <property type="entry name" value="PRK00321.1-4"/>
    <property type="match status" value="1"/>
</dbReference>
<comment type="subcellular location">
    <subcellularLocation>
        <location evidence="1">Cytoplasm</location>
        <location evidence="1">Nucleoid</location>
    </subcellularLocation>
</comment>
<dbReference type="RefSeq" id="YP_009609746.1">
    <property type="nucleotide sequence ID" value="NC_041997.1"/>
</dbReference>
<keyword evidence="5" id="KW-1185">Reference proteome</keyword>
<proteinExistence type="predicted"/>
<dbReference type="KEGG" id="vg:40085831"/>
<dbReference type="GO" id="GO:0000018">
    <property type="term" value="P:regulation of DNA recombination"/>
    <property type="evidence" value="ECO:0007669"/>
    <property type="project" value="TreeGrafter"/>
</dbReference>
<evidence type="ECO:0000256" key="3">
    <source>
        <dbReference type="ARBA" id="ARBA00023172"/>
    </source>
</evidence>
<dbReference type="Proteomes" id="UP000224101">
    <property type="component" value="Segment"/>
</dbReference>
<evidence type="ECO:0000313" key="5">
    <source>
        <dbReference type="Proteomes" id="UP000224101"/>
    </source>
</evidence>
<evidence type="ECO:0000256" key="2">
    <source>
        <dbReference type="ARBA" id="ARBA00022490"/>
    </source>
</evidence>
<dbReference type="GeneID" id="40085831"/>
<dbReference type="GO" id="GO:0003690">
    <property type="term" value="F:double-stranded DNA binding"/>
    <property type="evidence" value="ECO:0007669"/>
    <property type="project" value="TreeGrafter"/>
</dbReference>
<dbReference type="EMBL" id="KY979132">
    <property type="protein sequence ID" value="ASD50427.1"/>
    <property type="molecule type" value="Genomic_DNA"/>
</dbReference>
<organism evidence="4 5">
    <name type="scientific">Acidovorax phage ACP17</name>
    <dbReference type="NCBI Taxonomy" id="2010329"/>
    <lineage>
        <taxon>Viruses</taxon>
        <taxon>Duplodnaviria</taxon>
        <taxon>Heunggongvirae</taxon>
        <taxon>Uroviricota</taxon>
        <taxon>Caudoviricetes</taxon>
        <taxon>Busanvirus</taxon>
        <taxon>Busanvirus ACP17</taxon>
    </lineage>
</organism>
<accession>A0A218M310</accession>
<sequence>MFKNAIIYRIGSSWQATQEEVEEALQKAPFLDCGATQEKSMGWVPPRGEDHGALAESINGQWILKFRQETKSVPGSVLARKVAEKAARIERETGRKPGKKETRELKEEAKLDLLPYAFTKLKGMWVWIDIKAGLLVLDTSSQGFADTVVSLLVELLPGLSVALLDTKISPPTAMSEWLSTQEPPTGFSIDRECELKSNDESKAGVRYARHPLDIDEIRDHVAAGKIVTRLALTWDDRVSFTLTNDLKVTKMKFMDTVFDGVSKDDSGFDVDVAILTGELSKMIPNLIQALGGEGREAWLEK</sequence>
<keyword evidence="3" id="KW-0233">DNA recombination</keyword>
<dbReference type="NCBIfam" id="NF001464">
    <property type="entry name" value="PRK00321.1-5"/>
    <property type="match status" value="1"/>
</dbReference>
<dbReference type="PANTHER" id="PTHR38103:SF1">
    <property type="entry name" value="RECOMBINATION-ASSOCIATED PROTEIN RDGC"/>
    <property type="match status" value="1"/>
</dbReference>
<name>A0A218M310_9CAUD</name>
<protein>
    <submittedName>
        <fullName evidence="4">DNA recombination-dependent growth factor C</fullName>
    </submittedName>
</protein>
<evidence type="ECO:0000256" key="1">
    <source>
        <dbReference type="ARBA" id="ARBA00004453"/>
    </source>
</evidence>
<dbReference type="OrthoDB" id="11237at10239"/>
<dbReference type="Pfam" id="PF04381">
    <property type="entry name" value="RdgC"/>
    <property type="match status" value="1"/>
</dbReference>
<dbReference type="PANTHER" id="PTHR38103">
    <property type="entry name" value="RECOMBINATION-ASSOCIATED PROTEIN RDGC"/>
    <property type="match status" value="1"/>
</dbReference>
<keyword evidence="2" id="KW-0963">Cytoplasm</keyword>
<dbReference type="InterPro" id="IPR007476">
    <property type="entry name" value="RdgC"/>
</dbReference>
<evidence type="ECO:0000313" key="4">
    <source>
        <dbReference type="EMBL" id="ASD50427.1"/>
    </source>
</evidence>
<dbReference type="GO" id="GO:0006310">
    <property type="term" value="P:DNA recombination"/>
    <property type="evidence" value="ECO:0007669"/>
    <property type="project" value="UniProtKB-KW"/>
</dbReference>
<reference evidence="4 5" key="1">
    <citation type="submission" date="2017-08" db="EMBL/GenBank/DDBJ databases">
        <title>Characterization and complete genome sequence of novel bacteriophage infecting the causal agent of bacterial fruit blotch, Acidovorax citrulli.</title>
        <authorList>
            <person name="Midani A.R."/>
            <person name="Park S.-H."/>
            <person name="Choi T.-J."/>
        </authorList>
    </citation>
    <scope>NUCLEOTIDE SEQUENCE [LARGE SCALE GENOMIC DNA]</scope>
</reference>